<sequence>MLDHIHEKVDIDPKSIGIDVDMENPENVKLYKHLGYKELGNLTIYCMFRPKCRQKS</sequence>
<organism evidence="1">
    <name type="scientific">uncultured Eubacteriales bacterium</name>
    <dbReference type="NCBI Taxonomy" id="172733"/>
    <lineage>
        <taxon>Bacteria</taxon>
        <taxon>Bacillati</taxon>
        <taxon>Bacillota</taxon>
        <taxon>Clostridia</taxon>
        <taxon>Eubacteriales</taxon>
        <taxon>environmental samples</taxon>
    </lineage>
</organism>
<name>A0A212K7I6_9FIRM</name>
<protein>
    <recommendedName>
        <fullName evidence="2">N-acetyltransferase domain-containing protein</fullName>
    </recommendedName>
</protein>
<accession>A0A212K7I6</accession>
<gene>
    <name evidence="1" type="ORF">KL86CLO1_12323</name>
</gene>
<dbReference type="AlphaFoldDB" id="A0A212K7I6"/>
<dbReference type="EMBL" id="FLUN01000001">
    <property type="protein sequence ID" value="SBW07612.1"/>
    <property type="molecule type" value="Genomic_DNA"/>
</dbReference>
<evidence type="ECO:0008006" key="2">
    <source>
        <dbReference type="Google" id="ProtNLM"/>
    </source>
</evidence>
<evidence type="ECO:0000313" key="1">
    <source>
        <dbReference type="EMBL" id="SBW07612.1"/>
    </source>
</evidence>
<dbReference type="Gene3D" id="3.40.630.30">
    <property type="match status" value="1"/>
</dbReference>
<reference evidence="1" key="1">
    <citation type="submission" date="2016-04" db="EMBL/GenBank/DDBJ databases">
        <authorList>
            <person name="Evans L.H."/>
            <person name="Alamgir A."/>
            <person name="Owens N."/>
            <person name="Weber N.D."/>
            <person name="Virtaneva K."/>
            <person name="Barbian K."/>
            <person name="Babar A."/>
            <person name="Rosenke K."/>
        </authorList>
    </citation>
    <scope>NUCLEOTIDE SEQUENCE</scope>
    <source>
        <strain evidence="1">86</strain>
    </source>
</reference>
<proteinExistence type="predicted"/>